<sequence length="92" mass="10146">APLHPFRTRDRRHRLRRFGADPSGAAGRPAATALPPRHPPDRPRGGHLRLARPGRLPAGVRRHGPPGQQLRPGRGLRPARLPARGGRRREAL</sequence>
<dbReference type="AlphaFoldDB" id="A0A6J4HTP8"/>
<feature type="compositionally biased region" description="Low complexity" evidence="1">
    <location>
        <begin position="65"/>
        <end position="84"/>
    </location>
</feature>
<evidence type="ECO:0000256" key="1">
    <source>
        <dbReference type="SAM" id="MobiDB-lite"/>
    </source>
</evidence>
<accession>A0A6J4HTP8</accession>
<reference evidence="2" key="1">
    <citation type="submission" date="2020-02" db="EMBL/GenBank/DDBJ databases">
        <authorList>
            <person name="Meier V. D."/>
        </authorList>
    </citation>
    <scope>NUCLEOTIDE SEQUENCE</scope>
    <source>
        <strain evidence="2">AVDCRST_MAG27</strain>
    </source>
</reference>
<feature type="non-terminal residue" evidence="2">
    <location>
        <position position="1"/>
    </location>
</feature>
<dbReference type="EMBL" id="CADCTD010000043">
    <property type="protein sequence ID" value="CAA9231534.1"/>
    <property type="molecule type" value="Genomic_DNA"/>
</dbReference>
<feature type="non-terminal residue" evidence="2">
    <location>
        <position position="92"/>
    </location>
</feature>
<protein>
    <submittedName>
        <fullName evidence="2">Uncharacterized protein</fullName>
    </submittedName>
</protein>
<name>A0A6J4HTP8_9PROT</name>
<gene>
    <name evidence="2" type="ORF">AVDCRST_MAG27-898</name>
</gene>
<proteinExistence type="predicted"/>
<feature type="region of interest" description="Disordered" evidence="1">
    <location>
        <begin position="1"/>
        <end position="92"/>
    </location>
</feature>
<evidence type="ECO:0000313" key="2">
    <source>
        <dbReference type="EMBL" id="CAA9231534.1"/>
    </source>
</evidence>
<organism evidence="2">
    <name type="scientific">uncultured Craurococcus sp</name>
    <dbReference type="NCBI Taxonomy" id="1135998"/>
    <lineage>
        <taxon>Bacteria</taxon>
        <taxon>Pseudomonadati</taxon>
        <taxon>Pseudomonadota</taxon>
        <taxon>Alphaproteobacteria</taxon>
        <taxon>Acetobacterales</taxon>
        <taxon>Acetobacteraceae</taxon>
        <taxon>Craurococcus</taxon>
        <taxon>environmental samples</taxon>
    </lineage>
</organism>